<reference evidence="1" key="1">
    <citation type="submission" date="2017-05" db="UniProtKB">
        <authorList>
            <consortium name="EnsemblMetazoa"/>
        </authorList>
    </citation>
    <scope>IDENTIFICATION</scope>
</reference>
<dbReference type="OrthoDB" id="5987693at2759"/>
<dbReference type="InParanoid" id="A0A1X7V2L7"/>
<protein>
    <submittedName>
        <fullName evidence="1">Uncharacterized protein</fullName>
    </submittedName>
</protein>
<dbReference type="EnsemblMetazoa" id="Aqu2.1.34044_001">
    <property type="protein sequence ID" value="Aqu2.1.34044_001"/>
    <property type="gene ID" value="Aqu2.1.34044"/>
</dbReference>
<dbReference type="AlphaFoldDB" id="A0A1X7V2L7"/>
<evidence type="ECO:0000313" key="1">
    <source>
        <dbReference type="EnsemblMetazoa" id="Aqu2.1.34044_001"/>
    </source>
</evidence>
<organism evidence="1">
    <name type="scientific">Amphimedon queenslandica</name>
    <name type="common">Sponge</name>
    <dbReference type="NCBI Taxonomy" id="400682"/>
    <lineage>
        <taxon>Eukaryota</taxon>
        <taxon>Metazoa</taxon>
        <taxon>Porifera</taxon>
        <taxon>Demospongiae</taxon>
        <taxon>Heteroscleromorpha</taxon>
        <taxon>Haplosclerida</taxon>
        <taxon>Niphatidae</taxon>
        <taxon>Amphimedon</taxon>
    </lineage>
</organism>
<accession>A0A1X7V2L7</accession>
<name>A0A1X7V2L7_AMPQE</name>
<proteinExistence type="predicted"/>
<sequence length="203" mass="23224">MENPENKQPRIYPDLRNDDAQTIKSFARAASKSLEFLQWAFIPERMWCLFVLNMAKEYQRSSRFKQKILVSRVGKQPESDVWVLSPNVQISSKGKLIATEKKKYFWYDKYMTSFTNKPKVTAIPIVTPLSIDPLIELLTVAKSCLKNNFISSFLTVAGAAVILHYESILEFQDECPLVLCHSSAPGAVITEIYRKVDILKKCP</sequence>